<evidence type="ECO:0000256" key="1">
    <source>
        <dbReference type="SAM" id="MobiDB-lite"/>
    </source>
</evidence>
<dbReference type="AlphaFoldDB" id="A0A2A7S4L7"/>
<dbReference type="Gene3D" id="3.40.50.1820">
    <property type="entry name" value="alpha/beta hydrolase"/>
    <property type="match status" value="1"/>
</dbReference>
<sequence length="324" mass="33784">MSNTSESSLPHGAAAAAAPAPSPARAASPAMSFGKRVLKGYVGALGAVSPAAAARRATDLFGYTRTFRKTPPKDMSPLGARRFEIRGVDGVTHGHLWGKGERTVLLVHGWGADSATMFSFVPKLQKAGFRVAAFDAPAHGVSPGTVTTMTAFKNAVKGAIESLGGVHGIVSHSLGSIASTGAMAELGPDSVDGIVMLAPPCTLPAVIDRWSGDFLRLAPSVMDAMYAELHRRNGVPPQHWDIGALGRGLRTRIFVMHGPNDKIVPICESENIAAALPHVRFERVEKVGHVRILSDARVIERATQFLASGGEPAANAPSLAPAAG</sequence>
<dbReference type="EMBL" id="PDDY01000004">
    <property type="protein sequence ID" value="PEH38488.1"/>
    <property type="molecule type" value="Genomic_DNA"/>
</dbReference>
<dbReference type="PANTHER" id="PTHR43689">
    <property type="entry name" value="HYDROLASE"/>
    <property type="match status" value="1"/>
</dbReference>
<dbReference type="Proteomes" id="UP000220629">
    <property type="component" value="Unassembled WGS sequence"/>
</dbReference>
<dbReference type="PANTHER" id="PTHR43689:SF8">
    <property type="entry name" value="ALPHA_BETA-HYDROLASES SUPERFAMILY PROTEIN"/>
    <property type="match status" value="1"/>
</dbReference>
<dbReference type="Pfam" id="PF00561">
    <property type="entry name" value="Abhydrolase_1"/>
    <property type="match status" value="1"/>
</dbReference>
<evidence type="ECO:0000313" key="4">
    <source>
        <dbReference type="Proteomes" id="UP000220629"/>
    </source>
</evidence>
<gene>
    <name evidence="3" type="ORF">CRM94_29340</name>
</gene>
<dbReference type="InterPro" id="IPR029058">
    <property type="entry name" value="AB_hydrolase_fold"/>
</dbReference>
<proteinExistence type="predicted"/>
<dbReference type="InterPro" id="IPR000073">
    <property type="entry name" value="AB_hydrolase_1"/>
</dbReference>
<evidence type="ECO:0000259" key="2">
    <source>
        <dbReference type="Pfam" id="PF00561"/>
    </source>
</evidence>
<organism evidence="3 4">
    <name type="scientific">Burkholderia gladioli</name>
    <name type="common">Pseudomonas marginata</name>
    <name type="synonym">Phytomonas marginata</name>
    <dbReference type="NCBI Taxonomy" id="28095"/>
    <lineage>
        <taxon>Bacteria</taxon>
        <taxon>Pseudomonadati</taxon>
        <taxon>Pseudomonadota</taxon>
        <taxon>Betaproteobacteria</taxon>
        <taxon>Burkholderiales</taxon>
        <taxon>Burkholderiaceae</taxon>
        <taxon>Burkholderia</taxon>
    </lineage>
</organism>
<feature type="region of interest" description="Disordered" evidence="1">
    <location>
        <begin position="1"/>
        <end position="26"/>
    </location>
</feature>
<protein>
    <submittedName>
        <fullName evidence="3">Delta-12-desaturase</fullName>
    </submittedName>
</protein>
<feature type="compositionally biased region" description="Low complexity" evidence="1">
    <location>
        <begin position="13"/>
        <end position="26"/>
    </location>
</feature>
<dbReference type="RefSeq" id="WP_098154049.1">
    <property type="nucleotide sequence ID" value="NZ_CADEWR010000004.1"/>
</dbReference>
<accession>A0A2A7S4L7</accession>
<feature type="domain" description="AB hydrolase-1" evidence="2">
    <location>
        <begin position="103"/>
        <end position="233"/>
    </location>
</feature>
<name>A0A2A7S4L7_BURGA</name>
<comment type="caution">
    <text evidence="3">The sequence shown here is derived from an EMBL/GenBank/DDBJ whole genome shotgun (WGS) entry which is preliminary data.</text>
</comment>
<reference evidence="4" key="1">
    <citation type="submission" date="2017-09" db="EMBL/GenBank/DDBJ databases">
        <title>FDA dAtabase for Regulatory Grade micrObial Sequences (FDA-ARGOS): Supporting development and validation of Infectious Disease Dx tests.</title>
        <authorList>
            <person name="Minogue T."/>
            <person name="Wolcott M."/>
            <person name="Wasieloski L."/>
            <person name="Aguilar W."/>
            <person name="Moore D."/>
            <person name="Tallon L."/>
            <person name="Sadzewicz L."/>
            <person name="Ott S."/>
            <person name="Zhao X."/>
            <person name="Nagaraj S."/>
            <person name="Vavikolanu K."/>
            <person name="Aluvathingal J."/>
            <person name="Nadendla S."/>
            <person name="Sichtig H."/>
        </authorList>
    </citation>
    <scope>NUCLEOTIDE SEQUENCE [LARGE SCALE GENOMIC DNA]</scope>
    <source>
        <strain evidence="4">FDAARGOS_390</strain>
    </source>
</reference>
<evidence type="ECO:0000313" key="3">
    <source>
        <dbReference type="EMBL" id="PEH38488.1"/>
    </source>
</evidence>
<dbReference type="SUPFAM" id="SSF53474">
    <property type="entry name" value="alpha/beta-Hydrolases"/>
    <property type="match status" value="1"/>
</dbReference>